<accession>A0A3G4ZVS7</accession>
<evidence type="ECO:0000313" key="1">
    <source>
        <dbReference type="EMBL" id="AYV78986.1"/>
    </source>
</evidence>
<reference evidence="1" key="1">
    <citation type="submission" date="2018-10" db="EMBL/GenBank/DDBJ databases">
        <title>Hidden diversity of soil giant viruses.</title>
        <authorList>
            <person name="Schulz F."/>
            <person name="Alteio L."/>
            <person name="Goudeau D."/>
            <person name="Ryan E.M."/>
            <person name="Malmstrom R.R."/>
            <person name="Blanchard J."/>
            <person name="Woyke T."/>
        </authorList>
    </citation>
    <scope>NUCLEOTIDE SEQUENCE</scope>
    <source>
        <strain evidence="1">FNV1</strain>
    </source>
</reference>
<dbReference type="EMBL" id="MK072132">
    <property type="protein sequence ID" value="AYV78986.1"/>
    <property type="molecule type" value="Genomic_DNA"/>
</dbReference>
<organism evidence="1">
    <name type="scientific">Faunusvirus sp</name>
    <dbReference type="NCBI Taxonomy" id="2487766"/>
    <lineage>
        <taxon>Viruses</taxon>
        <taxon>Varidnaviria</taxon>
        <taxon>Bamfordvirae</taxon>
        <taxon>Nucleocytoviricota</taxon>
        <taxon>Megaviricetes</taxon>
        <taxon>Imitervirales</taxon>
        <taxon>Mimiviridae</taxon>
    </lineage>
</organism>
<gene>
    <name evidence="1" type="ORF">Faunusvirus1_6</name>
</gene>
<proteinExistence type="predicted"/>
<protein>
    <submittedName>
        <fullName evidence="1">Uncharacterized protein</fullName>
    </submittedName>
</protein>
<name>A0A3G4ZVS7_9VIRU</name>
<sequence length="43" mass="5303">MEFTGKYFFNFFHIKVIKRAVLYGKRLVLYEITAYKFTVLIYM</sequence>